<dbReference type="OrthoDB" id="5964156at2759"/>
<dbReference type="PANTHER" id="PTHR24020">
    <property type="entry name" value="COLLAGEN ALPHA"/>
    <property type="match status" value="1"/>
</dbReference>
<dbReference type="GeneID" id="106180452"/>
<dbReference type="InterPro" id="IPR050525">
    <property type="entry name" value="ECM_Assembly_Org"/>
</dbReference>
<evidence type="ECO:0000313" key="3">
    <source>
        <dbReference type="RefSeq" id="XP_013419892.1"/>
    </source>
</evidence>
<keyword evidence="3" id="KW-0176">Collagen</keyword>
<dbReference type="InterPro" id="IPR002035">
    <property type="entry name" value="VWF_A"/>
</dbReference>
<dbReference type="Pfam" id="PF00092">
    <property type="entry name" value="VWA"/>
    <property type="match status" value="1"/>
</dbReference>
<evidence type="ECO:0000259" key="1">
    <source>
        <dbReference type="PROSITE" id="PS50234"/>
    </source>
</evidence>
<protein>
    <submittedName>
        <fullName evidence="3">Collagen alpha-6(VI) chain isoform X2</fullName>
    </submittedName>
</protein>
<organism evidence="2 3">
    <name type="scientific">Lingula anatina</name>
    <name type="common">Brachiopod</name>
    <name type="synonym">Lingula unguis</name>
    <dbReference type="NCBI Taxonomy" id="7574"/>
    <lineage>
        <taxon>Eukaryota</taxon>
        <taxon>Metazoa</taxon>
        <taxon>Spiralia</taxon>
        <taxon>Lophotrochozoa</taxon>
        <taxon>Brachiopoda</taxon>
        <taxon>Linguliformea</taxon>
        <taxon>Lingulata</taxon>
        <taxon>Lingulida</taxon>
        <taxon>Linguloidea</taxon>
        <taxon>Lingulidae</taxon>
        <taxon>Lingula</taxon>
    </lineage>
</organism>
<dbReference type="CDD" id="cd01450">
    <property type="entry name" value="vWFA_subfamily_ECM"/>
    <property type="match status" value="1"/>
</dbReference>
<dbReference type="SMART" id="SM00327">
    <property type="entry name" value="VWA"/>
    <property type="match status" value="1"/>
</dbReference>
<dbReference type="PRINTS" id="PR00453">
    <property type="entry name" value="VWFADOMAIN"/>
</dbReference>
<reference evidence="3" key="1">
    <citation type="submission" date="2025-08" db="UniProtKB">
        <authorList>
            <consortium name="RefSeq"/>
        </authorList>
    </citation>
    <scope>IDENTIFICATION</scope>
    <source>
        <tissue evidence="3">Gonads</tissue>
    </source>
</reference>
<dbReference type="SUPFAM" id="SSF53300">
    <property type="entry name" value="vWA-like"/>
    <property type="match status" value="1"/>
</dbReference>
<dbReference type="InterPro" id="IPR036465">
    <property type="entry name" value="vWFA_dom_sf"/>
</dbReference>
<evidence type="ECO:0000313" key="2">
    <source>
        <dbReference type="Proteomes" id="UP000085678"/>
    </source>
</evidence>
<name>A0A1S3KBM3_LINAN</name>
<dbReference type="KEGG" id="lak:106180452"/>
<dbReference type="Gene3D" id="3.40.50.410">
    <property type="entry name" value="von Willebrand factor, type A domain"/>
    <property type="match status" value="1"/>
</dbReference>
<dbReference type="RefSeq" id="XP_013419892.1">
    <property type="nucleotide sequence ID" value="XM_013564438.1"/>
</dbReference>
<dbReference type="GO" id="GO:0005581">
    <property type="term" value="C:collagen trimer"/>
    <property type="evidence" value="ECO:0007669"/>
    <property type="project" value="UniProtKB-KW"/>
</dbReference>
<dbReference type="Proteomes" id="UP000085678">
    <property type="component" value="Unplaced"/>
</dbReference>
<dbReference type="PROSITE" id="PS50234">
    <property type="entry name" value="VWFA"/>
    <property type="match status" value="1"/>
</dbReference>
<feature type="domain" description="VWFA" evidence="1">
    <location>
        <begin position="74"/>
        <end position="254"/>
    </location>
</feature>
<accession>A0A1S3KBM3</accession>
<proteinExistence type="predicted"/>
<sequence length="258" mass="28828">MQIQRWLSTAGIDMKRFYAFLLTATLLVTGGYALDYIAQGKGASRKASQLSRILKILLTPCSYTYTTCRNPYLDVVFAMDASGSITQTQFQTQKVASKIIATIINFFRRIRPGGSRVGALTFADDVMRKFELNEHTDLASVIAYIDAIDQSGGLTNGKLALETAQLMFEEFFVKENVKLIWLLTDGVFTHGSPRLRATHIKKLGWFICVIGIGNNVNDEELKAIASPGCYFKYRSFPEYLQVVGLARSQLQTRVYGGF</sequence>
<gene>
    <name evidence="3" type="primary">LOC106180452</name>
</gene>
<keyword evidence="2" id="KW-1185">Reference proteome</keyword>
<dbReference type="AlphaFoldDB" id="A0A1S3KBM3"/>